<sequence length="574" mass="61361">MLLLGLVLAWPALADTRVTLSRDAVALGDAVTLSIETDQPIASPDLAPLRNDFEVGGIDSARQLSIENGGLRTSQTLRVQLRPRRAGMLRIPALAIGNQRTAPLLLEVTQGASPSAPARASTASTQAGGPVFIDTVFDDDTPYVQQAVGVTVRLHYAIDLYNGEFRQPEPASGGSLQPVGSDARSVQVVGGRQYQVLERHYLLVPERSGLLRLPRASFNGEASGDFIDGLFGDARESVSAQAPARTLKVRPIPANAAQPWLPARSVTMRVPSPPRQARAGEAFDVVVELRADGATAAQLPELTLTGDGAQIFPEPAQPAENFASGRPQVLLTRRFSIVPQHAGTLRLQIAPVDWWDVAADALRRAQVPEMTVRVAPGLGRYAAPAPPSTQADSTKSSATDAPSRWSFGNRMMWPAFAALTLLMAAALVWMLRRRAHGGRDDEATSPAPADTHTARDAPASSSPIHKPDQGRIAAEAARHAKDFRRAIETGDLAAVARTLPQLATPAVATLAEARARLADPAQAEATSQLERALWGDGDAEAVRRQLKRAFTRGPSWRTPGKAPKPLLPPLYPER</sequence>
<feature type="compositionally biased region" description="Pro residues" evidence="1">
    <location>
        <begin position="565"/>
        <end position="574"/>
    </location>
</feature>
<evidence type="ECO:0000313" key="3">
    <source>
        <dbReference type="EMBL" id="AXA83334.1"/>
    </source>
</evidence>
<dbReference type="PANTHER" id="PTHR40940:SF1">
    <property type="entry name" value="PROTEIN BATD"/>
    <property type="match status" value="1"/>
</dbReference>
<feature type="region of interest" description="Disordered" evidence="1">
    <location>
        <begin position="438"/>
        <end position="471"/>
    </location>
</feature>
<feature type="transmembrane region" description="Helical" evidence="2">
    <location>
        <begin position="411"/>
        <end position="431"/>
    </location>
</feature>
<organism evidence="3 4">
    <name type="scientific">Solilutibacter oculi</name>
    <dbReference type="NCBI Taxonomy" id="2698682"/>
    <lineage>
        <taxon>Bacteria</taxon>
        <taxon>Pseudomonadati</taxon>
        <taxon>Pseudomonadota</taxon>
        <taxon>Gammaproteobacteria</taxon>
        <taxon>Lysobacterales</taxon>
        <taxon>Lysobacteraceae</taxon>
        <taxon>Solilutibacter</taxon>
    </lineage>
</organism>
<dbReference type="Pfam" id="PF13584">
    <property type="entry name" value="BatD"/>
    <property type="match status" value="1"/>
</dbReference>
<dbReference type="EMBL" id="CP029556">
    <property type="protein sequence ID" value="AXA83334.1"/>
    <property type="molecule type" value="Genomic_DNA"/>
</dbReference>
<keyword evidence="2" id="KW-0812">Transmembrane</keyword>
<keyword evidence="2" id="KW-1133">Transmembrane helix</keyword>
<feature type="compositionally biased region" description="Polar residues" evidence="1">
    <location>
        <begin position="388"/>
        <end position="400"/>
    </location>
</feature>
<gene>
    <name evidence="3" type="ORF">DCD74_00275</name>
</gene>
<evidence type="ECO:0000313" key="4">
    <source>
        <dbReference type="Proteomes" id="UP000251842"/>
    </source>
</evidence>
<reference evidence="4" key="1">
    <citation type="submission" date="2018-05" db="EMBL/GenBank/DDBJ databases">
        <title>Luteimonas pekinense sp. nov., isolated from human Meibomian gland secretions, Beijing, China.</title>
        <authorList>
            <person name="Wen T."/>
            <person name="Bai H."/>
            <person name="Lv H."/>
        </authorList>
    </citation>
    <scope>NUCLEOTIDE SEQUENCE [LARGE SCALE GENOMIC DNA]</scope>
    <source>
        <strain evidence="4">83-4</strain>
    </source>
</reference>
<dbReference type="KEGG" id="lue:DCD74_00275"/>
<dbReference type="Proteomes" id="UP000251842">
    <property type="component" value="Chromosome"/>
</dbReference>
<proteinExistence type="predicted"/>
<keyword evidence="2" id="KW-0472">Membrane</keyword>
<name>A0A344J2S4_9GAMM</name>
<evidence type="ECO:0008006" key="5">
    <source>
        <dbReference type="Google" id="ProtNLM"/>
    </source>
</evidence>
<evidence type="ECO:0000256" key="1">
    <source>
        <dbReference type="SAM" id="MobiDB-lite"/>
    </source>
</evidence>
<feature type="region of interest" description="Disordered" evidence="1">
    <location>
        <begin position="549"/>
        <end position="574"/>
    </location>
</feature>
<dbReference type="AlphaFoldDB" id="A0A344J2S4"/>
<dbReference type="PANTHER" id="PTHR40940">
    <property type="entry name" value="PROTEIN BATD-RELATED"/>
    <property type="match status" value="1"/>
</dbReference>
<evidence type="ECO:0000256" key="2">
    <source>
        <dbReference type="SAM" id="Phobius"/>
    </source>
</evidence>
<protein>
    <recommendedName>
        <fullName evidence="5">Protein BatD</fullName>
    </recommendedName>
</protein>
<keyword evidence="4" id="KW-1185">Reference proteome</keyword>
<dbReference type="OrthoDB" id="5293418at2"/>
<accession>A0A344J2S4</accession>
<dbReference type="InterPro" id="IPR025738">
    <property type="entry name" value="BatD"/>
</dbReference>
<feature type="region of interest" description="Disordered" evidence="1">
    <location>
        <begin position="381"/>
        <end position="404"/>
    </location>
</feature>